<evidence type="ECO:0000313" key="2">
    <source>
        <dbReference type="EMBL" id="SNR77314.1"/>
    </source>
</evidence>
<feature type="region of interest" description="Disordered" evidence="1">
    <location>
        <begin position="1"/>
        <end position="25"/>
    </location>
</feature>
<dbReference type="EMBL" id="FZNO01000024">
    <property type="protein sequence ID" value="SNR77314.1"/>
    <property type="molecule type" value="Genomic_DNA"/>
</dbReference>
<feature type="region of interest" description="Disordered" evidence="1">
    <location>
        <begin position="100"/>
        <end position="129"/>
    </location>
</feature>
<feature type="region of interest" description="Disordered" evidence="1">
    <location>
        <begin position="54"/>
        <end position="76"/>
    </location>
</feature>
<proteinExistence type="predicted"/>
<accession>A0A238Z386</accession>
<evidence type="ECO:0000313" key="3">
    <source>
        <dbReference type="Proteomes" id="UP000198403"/>
    </source>
</evidence>
<organism evidence="2 3">
    <name type="scientific">Blastococcus mobilis</name>
    <dbReference type="NCBI Taxonomy" id="1938746"/>
    <lineage>
        <taxon>Bacteria</taxon>
        <taxon>Bacillati</taxon>
        <taxon>Actinomycetota</taxon>
        <taxon>Actinomycetes</taxon>
        <taxon>Geodermatophilales</taxon>
        <taxon>Geodermatophilaceae</taxon>
        <taxon>Blastococcus</taxon>
    </lineage>
</organism>
<protein>
    <submittedName>
        <fullName evidence="2">Uncharacterized protein</fullName>
    </submittedName>
</protein>
<gene>
    <name evidence="2" type="ORF">SAMN06272737_12441</name>
</gene>
<name>A0A238Z386_9ACTN</name>
<keyword evidence="3" id="KW-1185">Reference proteome</keyword>
<reference evidence="2 3" key="1">
    <citation type="submission" date="2017-06" db="EMBL/GenBank/DDBJ databases">
        <authorList>
            <person name="Kim H.J."/>
            <person name="Triplett B.A."/>
        </authorList>
    </citation>
    <scope>NUCLEOTIDE SEQUENCE [LARGE SCALE GENOMIC DNA]</scope>
    <source>
        <strain evidence="2 3">DSM 44272</strain>
    </source>
</reference>
<dbReference type="Proteomes" id="UP000198403">
    <property type="component" value="Unassembled WGS sequence"/>
</dbReference>
<dbReference type="AlphaFoldDB" id="A0A238Z386"/>
<evidence type="ECO:0000256" key="1">
    <source>
        <dbReference type="SAM" id="MobiDB-lite"/>
    </source>
</evidence>
<sequence>MTGAGVVAGSSEEAPRRPGLGGVGSLRAPTFCAVATGRSVLGVFGGLVESTRDGETGAGVVAGSSEEAPRRPGLGGVGSLPAPTFCAVATGRSVLGVFGGPAESTRDGETGAGVVAGSSEEAPRRPGLGGVGSLGAPTFCAVATGRSVLGVFGGLVESTRAGVAGGLAESTVGGVAGGLAESTAGGVAAAGAATGGAVAPDRSVLGAGRSMSGASARGGFVGDLPAGDAGGPWGA</sequence>